<evidence type="ECO:0000256" key="1">
    <source>
        <dbReference type="SAM" id="MobiDB-lite"/>
    </source>
</evidence>
<dbReference type="EMBL" id="JBJKFK010000801">
    <property type="protein sequence ID" value="KAL3315205.1"/>
    <property type="molecule type" value="Genomic_DNA"/>
</dbReference>
<dbReference type="AlphaFoldDB" id="A0ABD2Q6N7"/>
<feature type="non-terminal residue" evidence="2">
    <location>
        <position position="1"/>
    </location>
</feature>
<evidence type="ECO:0000313" key="2">
    <source>
        <dbReference type="EMBL" id="KAL3315205.1"/>
    </source>
</evidence>
<comment type="caution">
    <text evidence="2">The sequence shown here is derived from an EMBL/GenBank/DDBJ whole genome shotgun (WGS) entry which is preliminary data.</text>
</comment>
<protein>
    <submittedName>
        <fullName evidence="2">Uncharacterized protein</fullName>
    </submittedName>
</protein>
<feature type="region of interest" description="Disordered" evidence="1">
    <location>
        <begin position="14"/>
        <end position="67"/>
    </location>
</feature>
<sequence>TLRLFGVPKEAQELDDWETMTNNVPPDSTRRKSYNSEDLELPPEPLPDPYRREAEKENLAQDNEGIPTSEDLSCYKRKLWESDEKLDSKLVLICLRVSFKCEEFNDQPDRADQTAIGRSSVQSNVGSAGGSSIDIDGATILARTNPTAVAQKRAEEKEKNNPFYRAIDLKKQIRSLEMWGELPPEAISQVDSKEEAEKVTYLDAYGIPYSPAPMLRDIHTLRASSAEETICANRNGSLSAYGTTSSLTRFGSMTR</sequence>
<gene>
    <name evidence="2" type="ORF">Ciccas_006169</name>
</gene>
<feature type="compositionally biased region" description="Basic and acidic residues" evidence="1">
    <location>
        <begin position="49"/>
        <end position="59"/>
    </location>
</feature>
<dbReference type="Proteomes" id="UP001626550">
    <property type="component" value="Unassembled WGS sequence"/>
</dbReference>
<evidence type="ECO:0000313" key="3">
    <source>
        <dbReference type="Proteomes" id="UP001626550"/>
    </source>
</evidence>
<reference evidence="2 3" key="1">
    <citation type="submission" date="2024-11" db="EMBL/GenBank/DDBJ databases">
        <title>Adaptive evolution of stress response genes in parasites aligns with host niche diversity.</title>
        <authorList>
            <person name="Hahn C."/>
            <person name="Resl P."/>
        </authorList>
    </citation>
    <scope>NUCLEOTIDE SEQUENCE [LARGE SCALE GENOMIC DNA]</scope>
    <source>
        <strain evidence="2">EGGRZ-B1_66</strain>
        <tissue evidence="2">Body</tissue>
    </source>
</reference>
<keyword evidence="3" id="KW-1185">Reference proteome</keyword>
<organism evidence="2 3">
    <name type="scientific">Cichlidogyrus casuarinus</name>
    <dbReference type="NCBI Taxonomy" id="1844966"/>
    <lineage>
        <taxon>Eukaryota</taxon>
        <taxon>Metazoa</taxon>
        <taxon>Spiralia</taxon>
        <taxon>Lophotrochozoa</taxon>
        <taxon>Platyhelminthes</taxon>
        <taxon>Monogenea</taxon>
        <taxon>Monopisthocotylea</taxon>
        <taxon>Dactylogyridea</taxon>
        <taxon>Ancyrocephalidae</taxon>
        <taxon>Cichlidogyrus</taxon>
    </lineage>
</organism>
<accession>A0ABD2Q6N7</accession>
<name>A0ABD2Q6N7_9PLAT</name>
<proteinExistence type="predicted"/>